<reference evidence="1 2" key="1">
    <citation type="journal article" date="2012" name="J. Bacteriol.">
        <title>Draft Genome Sequence of Vibrio fischeri SR5, a Strain Isolated from the Light Organ of the Mediterranean Squid Sepiola robusta.</title>
        <authorList>
            <person name="Gyllborg M.C."/>
            <person name="Sahl J.W."/>
            <person name="Cronin D.C.III."/>
            <person name="Rasko D.A."/>
            <person name="Mandel M.J."/>
        </authorList>
    </citation>
    <scope>NUCLEOTIDE SEQUENCE [LARGE SCALE GENOMIC DNA]</scope>
    <source>
        <strain evidence="1 2">SR5</strain>
    </source>
</reference>
<dbReference type="AlphaFoldDB" id="A0AAV3EQ61"/>
<accession>A0AAV3EQ61</accession>
<protein>
    <submittedName>
        <fullName evidence="1">Uncharacterized protein</fullName>
    </submittedName>
</protein>
<proteinExistence type="predicted"/>
<organism evidence="1 2">
    <name type="scientific">Aliivibrio fischeri SR5</name>
    <dbReference type="NCBI Taxonomy" id="1088719"/>
    <lineage>
        <taxon>Bacteria</taxon>
        <taxon>Pseudomonadati</taxon>
        <taxon>Pseudomonadota</taxon>
        <taxon>Gammaproteobacteria</taxon>
        <taxon>Vibrionales</taxon>
        <taxon>Vibrionaceae</taxon>
        <taxon>Aliivibrio</taxon>
    </lineage>
</organism>
<dbReference type="Proteomes" id="UP000004521">
    <property type="component" value="Chromosome II"/>
</dbReference>
<comment type="caution">
    <text evidence="1">The sequence shown here is derived from an EMBL/GenBank/DDBJ whole genome shotgun (WGS) entry which is preliminary data.</text>
</comment>
<evidence type="ECO:0000313" key="2">
    <source>
        <dbReference type="Proteomes" id="UP000004521"/>
    </source>
</evidence>
<dbReference type="EMBL" id="AHIH01000010">
    <property type="protein sequence ID" value="EHN68827.1"/>
    <property type="molecule type" value="Genomic_DNA"/>
</dbReference>
<evidence type="ECO:0000313" key="1">
    <source>
        <dbReference type="EMBL" id="EHN68827.1"/>
    </source>
</evidence>
<gene>
    <name evidence="1" type="ORF">VFSR5_A0124</name>
</gene>
<sequence length="38" mass="4523">MKLIMKFYSIVTKKEQLKRQHLKAKLHFAMAQNYGIEG</sequence>
<name>A0AAV3EQ61_ALIFS</name>